<evidence type="ECO:0000313" key="7">
    <source>
        <dbReference type="EMBL" id="MBC2670901.1"/>
    </source>
</evidence>
<comment type="caution">
    <text evidence="7">The sequence shown here is derived from an EMBL/GenBank/DDBJ whole genome shotgun (WGS) entry which is preliminary data.</text>
</comment>
<dbReference type="AlphaFoldDB" id="A0A7X1KRK5"/>
<evidence type="ECO:0000256" key="5">
    <source>
        <dbReference type="SAM" id="Phobius"/>
    </source>
</evidence>
<comment type="subcellular location">
    <subcellularLocation>
        <location evidence="1">Membrane</location>
        <topology evidence="1">Multi-pass membrane protein</topology>
    </subcellularLocation>
</comment>
<accession>A0A7X1KRK5</accession>
<feature type="transmembrane region" description="Helical" evidence="5">
    <location>
        <begin position="72"/>
        <end position="90"/>
    </location>
</feature>
<sequence length="128" mass="13590">MARLRSLGPRYLVASALCFVTNNVLLLLLARAGMHYAPAVGIAICFMIPFSYVVHSGFTYRVGTGAGSFARYAAGQVVNAPVAILIYALLCDGLGLAATVATPVVTVVMVMWNFLCSYWALARRQGAG</sequence>
<evidence type="ECO:0000259" key="6">
    <source>
        <dbReference type="Pfam" id="PF04138"/>
    </source>
</evidence>
<evidence type="ECO:0000256" key="4">
    <source>
        <dbReference type="ARBA" id="ARBA00023136"/>
    </source>
</evidence>
<dbReference type="Pfam" id="PF04138">
    <property type="entry name" value="GtrA_DPMS_TM"/>
    <property type="match status" value="1"/>
</dbReference>
<evidence type="ECO:0000256" key="2">
    <source>
        <dbReference type="ARBA" id="ARBA00022692"/>
    </source>
</evidence>
<keyword evidence="2 5" id="KW-0812">Transmembrane</keyword>
<dbReference type="Proteomes" id="UP000551327">
    <property type="component" value="Unassembled WGS sequence"/>
</dbReference>
<gene>
    <name evidence="7" type="ORF">H7F53_17235</name>
</gene>
<keyword evidence="8" id="KW-1185">Reference proteome</keyword>
<keyword evidence="4 5" id="KW-0472">Membrane</keyword>
<dbReference type="RefSeq" id="WP_185680755.1">
    <property type="nucleotide sequence ID" value="NZ_JACLAX010000034.1"/>
</dbReference>
<evidence type="ECO:0000313" key="8">
    <source>
        <dbReference type="Proteomes" id="UP000551327"/>
    </source>
</evidence>
<feature type="transmembrane region" description="Helical" evidence="5">
    <location>
        <begin position="96"/>
        <end position="121"/>
    </location>
</feature>
<evidence type="ECO:0000256" key="1">
    <source>
        <dbReference type="ARBA" id="ARBA00004141"/>
    </source>
</evidence>
<evidence type="ECO:0000256" key="3">
    <source>
        <dbReference type="ARBA" id="ARBA00022989"/>
    </source>
</evidence>
<feature type="domain" description="GtrA/DPMS transmembrane" evidence="6">
    <location>
        <begin position="10"/>
        <end position="119"/>
    </location>
</feature>
<organism evidence="7 8">
    <name type="scientific">Novosphingobium piscinae</name>
    <dbReference type="NCBI Taxonomy" id="1507448"/>
    <lineage>
        <taxon>Bacteria</taxon>
        <taxon>Pseudomonadati</taxon>
        <taxon>Pseudomonadota</taxon>
        <taxon>Alphaproteobacteria</taxon>
        <taxon>Sphingomonadales</taxon>
        <taxon>Sphingomonadaceae</taxon>
        <taxon>Novosphingobium</taxon>
    </lineage>
</organism>
<name>A0A7X1KRK5_9SPHN</name>
<dbReference type="GO" id="GO:0016020">
    <property type="term" value="C:membrane"/>
    <property type="evidence" value="ECO:0007669"/>
    <property type="project" value="UniProtKB-SubCell"/>
</dbReference>
<feature type="transmembrane region" description="Helical" evidence="5">
    <location>
        <begin position="12"/>
        <end position="30"/>
    </location>
</feature>
<reference evidence="7 8" key="1">
    <citation type="submission" date="2020-08" db="EMBL/GenBank/DDBJ databases">
        <title>The genome sequence of type strain Novosphingobium piscinae KCTC 42194.</title>
        <authorList>
            <person name="Liu Y."/>
        </authorList>
    </citation>
    <scope>NUCLEOTIDE SEQUENCE [LARGE SCALE GENOMIC DNA]</scope>
    <source>
        <strain evidence="7 8">KCTC 42194</strain>
    </source>
</reference>
<dbReference type="GO" id="GO:0000271">
    <property type="term" value="P:polysaccharide biosynthetic process"/>
    <property type="evidence" value="ECO:0007669"/>
    <property type="project" value="InterPro"/>
</dbReference>
<keyword evidence="3 5" id="KW-1133">Transmembrane helix</keyword>
<dbReference type="EMBL" id="JACLAX010000034">
    <property type="protein sequence ID" value="MBC2670901.1"/>
    <property type="molecule type" value="Genomic_DNA"/>
</dbReference>
<dbReference type="InterPro" id="IPR007267">
    <property type="entry name" value="GtrA_DPMS_TM"/>
</dbReference>
<protein>
    <submittedName>
        <fullName evidence="7">GtrA family protein</fullName>
    </submittedName>
</protein>
<feature type="transmembrane region" description="Helical" evidence="5">
    <location>
        <begin position="36"/>
        <end position="60"/>
    </location>
</feature>
<proteinExistence type="predicted"/>